<feature type="compositionally biased region" description="Polar residues" evidence="1">
    <location>
        <begin position="93"/>
        <end position="105"/>
    </location>
</feature>
<feature type="region of interest" description="Disordered" evidence="1">
    <location>
        <begin position="67"/>
        <end position="105"/>
    </location>
</feature>
<keyword evidence="4" id="KW-1185">Reference proteome</keyword>
<feature type="transmembrane region" description="Helical" evidence="2">
    <location>
        <begin position="25"/>
        <end position="44"/>
    </location>
</feature>
<sequence length="164" mass="17851">MAPLNDSLIENSSPAQSPPDNFKEIIVNIIFGIFALAIGVISIWQGHRQWRLWHPVQRYGTYELEAIPPGYEQEHEGSDVEDNGPSSDIHLEQPSTASLASGNRSQALDMDVSEVDLAPIHSSDASLMSPISLGGDLSLQQPNDTAYQTRAQPSPQDINCGLSE</sequence>
<proteinExistence type="predicted"/>
<gene>
    <name evidence="3" type="ORF">HETSPECPRED_004082</name>
</gene>
<evidence type="ECO:0000256" key="1">
    <source>
        <dbReference type="SAM" id="MobiDB-lite"/>
    </source>
</evidence>
<evidence type="ECO:0000256" key="2">
    <source>
        <dbReference type="SAM" id="Phobius"/>
    </source>
</evidence>
<dbReference type="AlphaFoldDB" id="A0A8H3F5H0"/>
<feature type="compositionally biased region" description="Polar residues" evidence="1">
    <location>
        <begin position="138"/>
        <end position="157"/>
    </location>
</feature>
<comment type="caution">
    <text evidence="3">The sequence shown here is derived from an EMBL/GenBank/DDBJ whole genome shotgun (WGS) entry which is preliminary data.</text>
</comment>
<name>A0A8H3F5H0_9LECA</name>
<keyword evidence="2" id="KW-1133">Transmembrane helix</keyword>
<reference evidence="3" key="1">
    <citation type="submission" date="2021-03" db="EMBL/GenBank/DDBJ databases">
        <authorList>
            <person name="Tagirdzhanova G."/>
        </authorList>
    </citation>
    <scope>NUCLEOTIDE SEQUENCE</scope>
</reference>
<feature type="region of interest" description="Disordered" evidence="1">
    <location>
        <begin position="131"/>
        <end position="164"/>
    </location>
</feature>
<keyword evidence="2" id="KW-0812">Transmembrane</keyword>
<accession>A0A8H3F5H0</accession>
<organism evidence="3 4">
    <name type="scientific">Heterodermia speciosa</name>
    <dbReference type="NCBI Taxonomy" id="116794"/>
    <lineage>
        <taxon>Eukaryota</taxon>
        <taxon>Fungi</taxon>
        <taxon>Dikarya</taxon>
        <taxon>Ascomycota</taxon>
        <taxon>Pezizomycotina</taxon>
        <taxon>Lecanoromycetes</taxon>
        <taxon>OSLEUM clade</taxon>
        <taxon>Lecanoromycetidae</taxon>
        <taxon>Caliciales</taxon>
        <taxon>Physciaceae</taxon>
        <taxon>Heterodermia</taxon>
    </lineage>
</organism>
<evidence type="ECO:0000313" key="3">
    <source>
        <dbReference type="EMBL" id="CAF9919706.1"/>
    </source>
</evidence>
<dbReference type="Proteomes" id="UP000664521">
    <property type="component" value="Unassembled WGS sequence"/>
</dbReference>
<protein>
    <submittedName>
        <fullName evidence="3">Uncharacterized protein</fullName>
    </submittedName>
</protein>
<dbReference type="OrthoDB" id="5374584at2759"/>
<evidence type="ECO:0000313" key="4">
    <source>
        <dbReference type="Proteomes" id="UP000664521"/>
    </source>
</evidence>
<dbReference type="EMBL" id="CAJPDS010000024">
    <property type="protein sequence ID" value="CAF9919706.1"/>
    <property type="molecule type" value="Genomic_DNA"/>
</dbReference>
<keyword evidence="2" id="KW-0472">Membrane</keyword>